<dbReference type="Gene3D" id="3.40.630.30">
    <property type="match status" value="1"/>
</dbReference>
<dbReference type="AlphaFoldDB" id="A0A6A5YA77"/>
<dbReference type="OrthoDB" id="196847at2759"/>
<dbReference type="GO" id="GO:0016747">
    <property type="term" value="F:acyltransferase activity, transferring groups other than amino-acyl groups"/>
    <property type="evidence" value="ECO:0007669"/>
    <property type="project" value="InterPro"/>
</dbReference>
<dbReference type="InterPro" id="IPR000182">
    <property type="entry name" value="GNAT_dom"/>
</dbReference>
<evidence type="ECO:0000313" key="3">
    <source>
        <dbReference type="Proteomes" id="UP000799778"/>
    </source>
</evidence>
<accession>A0A6A5YA77</accession>
<gene>
    <name evidence="2" type="ORF">BU24DRAFT_417995</name>
</gene>
<organism evidence="2 3">
    <name type="scientific">Aaosphaeria arxii CBS 175.79</name>
    <dbReference type="NCBI Taxonomy" id="1450172"/>
    <lineage>
        <taxon>Eukaryota</taxon>
        <taxon>Fungi</taxon>
        <taxon>Dikarya</taxon>
        <taxon>Ascomycota</taxon>
        <taxon>Pezizomycotina</taxon>
        <taxon>Dothideomycetes</taxon>
        <taxon>Pleosporomycetidae</taxon>
        <taxon>Pleosporales</taxon>
        <taxon>Pleosporales incertae sedis</taxon>
        <taxon>Aaosphaeria</taxon>
    </lineage>
</organism>
<dbReference type="PROSITE" id="PS51186">
    <property type="entry name" value="GNAT"/>
    <property type="match status" value="1"/>
</dbReference>
<keyword evidence="3" id="KW-1185">Reference proteome</keyword>
<dbReference type="GeneID" id="54284261"/>
<dbReference type="EMBL" id="ML978066">
    <property type="protein sequence ID" value="KAF2022348.1"/>
    <property type="molecule type" value="Genomic_DNA"/>
</dbReference>
<dbReference type="Proteomes" id="UP000799778">
    <property type="component" value="Unassembled WGS sequence"/>
</dbReference>
<dbReference type="SUPFAM" id="SSF55729">
    <property type="entry name" value="Acyl-CoA N-acyltransferases (Nat)"/>
    <property type="match status" value="1"/>
</dbReference>
<dbReference type="Pfam" id="PF13673">
    <property type="entry name" value="Acetyltransf_10"/>
    <property type="match status" value="1"/>
</dbReference>
<reference evidence="2" key="1">
    <citation type="journal article" date="2020" name="Stud. Mycol.">
        <title>101 Dothideomycetes genomes: a test case for predicting lifestyles and emergence of pathogens.</title>
        <authorList>
            <person name="Haridas S."/>
            <person name="Albert R."/>
            <person name="Binder M."/>
            <person name="Bloem J."/>
            <person name="Labutti K."/>
            <person name="Salamov A."/>
            <person name="Andreopoulos B."/>
            <person name="Baker S."/>
            <person name="Barry K."/>
            <person name="Bills G."/>
            <person name="Bluhm B."/>
            <person name="Cannon C."/>
            <person name="Castanera R."/>
            <person name="Culley D."/>
            <person name="Daum C."/>
            <person name="Ezra D."/>
            <person name="Gonzalez J."/>
            <person name="Henrissat B."/>
            <person name="Kuo A."/>
            <person name="Liang C."/>
            <person name="Lipzen A."/>
            <person name="Lutzoni F."/>
            <person name="Magnuson J."/>
            <person name="Mondo S."/>
            <person name="Nolan M."/>
            <person name="Ohm R."/>
            <person name="Pangilinan J."/>
            <person name="Park H.-J."/>
            <person name="Ramirez L."/>
            <person name="Alfaro M."/>
            <person name="Sun H."/>
            <person name="Tritt A."/>
            <person name="Yoshinaga Y."/>
            <person name="Zwiers L.-H."/>
            <person name="Turgeon B."/>
            <person name="Goodwin S."/>
            <person name="Spatafora J."/>
            <person name="Crous P."/>
            <person name="Grigoriev I."/>
        </authorList>
    </citation>
    <scope>NUCLEOTIDE SEQUENCE</scope>
    <source>
        <strain evidence="2">CBS 175.79</strain>
    </source>
</reference>
<dbReference type="InterPro" id="IPR016181">
    <property type="entry name" value="Acyl_CoA_acyltransferase"/>
</dbReference>
<proteinExistence type="predicted"/>
<dbReference type="PANTHER" id="PTHR42791">
    <property type="entry name" value="GNAT FAMILY ACETYLTRANSFERASE"/>
    <property type="match status" value="1"/>
</dbReference>
<sequence length="216" mass="24220">MEPPEMRPTQAIREERLTKRILPSFKLPHVHWIKAVHLPTGTIAGVAGWQGPVSWLPNVLNHASAADFYGWKGGVWTQEEFDEMWAGTDIGAWDGSMKKGDDVRREILAGEKHWYLAPLFTWPEWQGKGVGKRLLDWAIEQADATEPVTPMYLESAPYARAVYMHVGFKPVGDSNFLRRGPAIVKGLEADEEVETKTADEKVAVVVDQVETSNEVV</sequence>
<protein>
    <recommendedName>
        <fullName evidence="1">N-acetyltransferase domain-containing protein</fullName>
    </recommendedName>
</protein>
<dbReference type="InterPro" id="IPR052523">
    <property type="entry name" value="Trichothecene_AcTrans"/>
</dbReference>
<dbReference type="RefSeq" id="XP_033390687.1">
    <property type="nucleotide sequence ID" value="XM_033526864.1"/>
</dbReference>
<evidence type="ECO:0000259" key="1">
    <source>
        <dbReference type="PROSITE" id="PS51186"/>
    </source>
</evidence>
<name>A0A6A5YA77_9PLEO</name>
<dbReference type="PANTHER" id="PTHR42791:SF2">
    <property type="entry name" value="N-ACETYLTRANSFERASE DOMAIN-CONTAINING PROTEIN"/>
    <property type="match status" value="1"/>
</dbReference>
<feature type="domain" description="N-acetyltransferase" evidence="1">
    <location>
        <begin position="112"/>
        <end position="190"/>
    </location>
</feature>
<dbReference type="CDD" id="cd04301">
    <property type="entry name" value="NAT_SF"/>
    <property type="match status" value="1"/>
</dbReference>
<evidence type="ECO:0000313" key="2">
    <source>
        <dbReference type="EMBL" id="KAF2022348.1"/>
    </source>
</evidence>